<feature type="transmembrane region" description="Helical" evidence="12">
    <location>
        <begin position="185"/>
        <end position="207"/>
    </location>
</feature>
<dbReference type="RefSeq" id="WP_148621949.1">
    <property type="nucleotide sequence ID" value="NZ_SDGZ01000007.1"/>
</dbReference>
<dbReference type="OrthoDB" id="9786919at2"/>
<dbReference type="InterPro" id="IPR036890">
    <property type="entry name" value="HATPase_C_sf"/>
</dbReference>
<dbReference type="Gene3D" id="1.10.287.130">
    <property type="match status" value="1"/>
</dbReference>
<protein>
    <recommendedName>
        <fullName evidence="4">Signal transduction histidine-protein kinase ArlS</fullName>
        <ecNumber evidence="3">2.7.13.3</ecNumber>
    </recommendedName>
</protein>
<dbReference type="CDD" id="cd00082">
    <property type="entry name" value="HisKA"/>
    <property type="match status" value="1"/>
</dbReference>
<keyword evidence="11 12" id="KW-0472">Membrane</keyword>
<dbReference type="AlphaFoldDB" id="A0A6C2CB92"/>
<dbReference type="InterPro" id="IPR003660">
    <property type="entry name" value="HAMP_dom"/>
</dbReference>
<dbReference type="PANTHER" id="PTHR45528:SF12">
    <property type="entry name" value="SENSOR HISTIDINE KINASE ARSS"/>
    <property type="match status" value="1"/>
</dbReference>
<dbReference type="Gene3D" id="3.30.565.10">
    <property type="entry name" value="Histidine kinase-like ATPase, C-terminal domain"/>
    <property type="match status" value="1"/>
</dbReference>
<evidence type="ECO:0000256" key="4">
    <source>
        <dbReference type="ARBA" id="ARBA00015735"/>
    </source>
</evidence>
<evidence type="ECO:0000256" key="2">
    <source>
        <dbReference type="ARBA" id="ARBA00004141"/>
    </source>
</evidence>
<reference evidence="15 16" key="1">
    <citation type="submission" date="2019-01" db="EMBL/GenBank/DDBJ databases">
        <title>Weissella sp. nov., a novel lactic acid bacterium isolated from animal feces.</title>
        <authorList>
            <person name="Wang L.-T."/>
        </authorList>
    </citation>
    <scope>NUCLEOTIDE SEQUENCE [LARGE SCALE GENOMIC DNA]</scope>
    <source>
        <strain evidence="15 16">8H-2</strain>
    </source>
</reference>
<dbReference type="FunFam" id="1.10.287.130:FF:000001">
    <property type="entry name" value="Two-component sensor histidine kinase"/>
    <property type="match status" value="1"/>
</dbReference>
<evidence type="ECO:0000313" key="16">
    <source>
        <dbReference type="Proteomes" id="UP000371977"/>
    </source>
</evidence>
<evidence type="ECO:0000256" key="8">
    <source>
        <dbReference type="ARBA" id="ARBA00022777"/>
    </source>
</evidence>
<dbReference type="PROSITE" id="PS50109">
    <property type="entry name" value="HIS_KIN"/>
    <property type="match status" value="1"/>
</dbReference>
<keyword evidence="6" id="KW-0808">Transferase</keyword>
<dbReference type="Proteomes" id="UP000371977">
    <property type="component" value="Unassembled WGS sequence"/>
</dbReference>
<dbReference type="PANTHER" id="PTHR45528">
    <property type="entry name" value="SENSOR HISTIDINE KINASE CPXA"/>
    <property type="match status" value="1"/>
</dbReference>
<evidence type="ECO:0000256" key="10">
    <source>
        <dbReference type="ARBA" id="ARBA00023012"/>
    </source>
</evidence>
<dbReference type="Pfam" id="PF00512">
    <property type="entry name" value="HisKA"/>
    <property type="match status" value="1"/>
</dbReference>
<name>A0A6C2CB92_9LACO</name>
<keyword evidence="9 12" id="KW-1133">Transmembrane helix</keyword>
<sequence length="494" mass="56215">MVEETSIVKQTPQRKMSLRWKWALGSAVGVFLIFILFAIFVNAAFSNELLRHERQQMQQSATVIAQRLAPLDSDQLDNASIEQRLRVHGDDFSEGTTDPIAMNVSRPDYTITFFTKAGKQIYPTKQSNLKISQPNKTYFFFKGKFLNLRVQLVRQEVIVNQDGQKIGYLLIENNLTAFHQIFQRIYLIVALLIAIGLTLIAIFGYWWSALLLQPVADIQKVVDHLKEDPQAPDRVEIPAHFHDELSSLAELVNDMLNRMQRFILQQHQFVEDVSHELRTPVAIVKGHMELLNRWGKDDPKILAESIAVSLTEMKRMEGLVQEMLDLTRADQVELTFTDGDTDVQEVIHAVHNNFQMIYPDFTFGLEDDLEGPTIVNMSRDHLEQILIILSDNAVKYSRERKEVHFAVSSAGPSVMLAVQDFGEGINPEDAARVFDRFYRVDKARSRKQGGNGLGLSIAQKLIEGYGGHIELESVLGQGSIFRITLPIKTKRINK</sequence>
<evidence type="ECO:0000313" key="15">
    <source>
        <dbReference type="EMBL" id="TYC50623.1"/>
    </source>
</evidence>
<dbReference type="GO" id="GO:0016020">
    <property type="term" value="C:membrane"/>
    <property type="evidence" value="ECO:0007669"/>
    <property type="project" value="UniProtKB-SubCell"/>
</dbReference>
<dbReference type="GO" id="GO:0000155">
    <property type="term" value="F:phosphorelay sensor kinase activity"/>
    <property type="evidence" value="ECO:0007669"/>
    <property type="project" value="InterPro"/>
</dbReference>
<dbReference type="EMBL" id="SDGZ01000007">
    <property type="protein sequence ID" value="TYC50623.1"/>
    <property type="molecule type" value="Genomic_DNA"/>
</dbReference>
<dbReference type="InterPro" id="IPR036097">
    <property type="entry name" value="HisK_dim/P_sf"/>
</dbReference>
<evidence type="ECO:0000256" key="3">
    <source>
        <dbReference type="ARBA" id="ARBA00012438"/>
    </source>
</evidence>
<keyword evidence="10" id="KW-0902">Two-component regulatory system</keyword>
<dbReference type="SUPFAM" id="SSF55874">
    <property type="entry name" value="ATPase domain of HSP90 chaperone/DNA topoisomerase II/histidine kinase"/>
    <property type="match status" value="1"/>
</dbReference>
<keyword evidence="7 12" id="KW-0812">Transmembrane</keyword>
<comment type="catalytic activity">
    <reaction evidence="1">
        <text>ATP + protein L-histidine = ADP + protein N-phospho-L-histidine.</text>
        <dbReference type="EC" id="2.7.13.3"/>
    </reaction>
</comment>
<evidence type="ECO:0000256" key="11">
    <source>
        <dbReference type="ARBA" id="ARBA00023136"/>
    </source>
</evidence>
<keyword evidence="5" id="KW-0597">Phosphoprotein</keyword>
<comment type="caution">
    <text evidence="15">The sequence shown here is derived from an EMBL/GenBank/DDBJ whole genome shotgun (WGS) entry which is preliminary data.</text>
</comment>
<organism evidence="15 16">
    <name type="scientific">Weissella muntiaci</name>
    <dbReference type="NCBI Taxonomy" id="2508881"/>
    <lineage>
        <taxon>Bacteria</taxon>
        <taxon>Bacillati</taxon>
        <taxon>Bacillota</taxon>
        <taxon>Bacilli</taxon>
        <taxon>Lactobacillales</taxon>
        <taxon>Lactobacillaceae</taxon>
        <taxon>Weissella</taxon>
    </lineage>
</organism>
<dbReference type="Gene3D" id="6.10.340.10">
    <property type="match status" value="1"/>
</dbReference>
<gene>
    <name evidence="15" type="ORF">ESZ50_02100</name>
</gene>
<proteinExistence type="predicted"/>
<dbReference type="InterPro" id="IPR003661">
    <property type="entry name" value="HisK_dim/P_dom"/>
</dbReference>
<keyword evidence="16" id="KW-1185">Reference proteome</keyword>
<dbReference type="SMART" id="SM00387">
    <property type="entry name" value="HATPase_c"/>
    <property type="match status" value="1"/>
</dbReference>
<dbReference type="InterPro" id="IPR041610">
    <property type="entry name" value="ArlS_N"/>
</dbReference>
<accession>A0A6C2CB92</accession>
<evidence type="ECO:0000256" key="12">
    <source>
        <dbReference type="SAM" id="Phobius"/>
    </source>
</evidence>
<evidence type="ECO:0000256" key="6">
    <source>
        <dbReference type="ARBA" id="ARBA00022679"/>
    </source>
</evidence>
<dbReference type="PROSITE" id="PS50885">
    <property type="entry name" value="HAMP"/>
    <property type="match status" value="1"/>
</dbReference>
<evidence type="ECO:0000256" key="7">
    <source>
        <dbReference type="ARBA" id="ARBA00022692"/>
    </source>
</evidence>
<feature type="transmembrane region" description="Helical" evidence="12">
    <location>
        <begin position="22"/>
        <end position="45"/>
    </location>
</feature>
<keyword evidence="8 15" id="KW-0418">Kinase</keyword>
<comment type="subcellular location">
    <subcellularLocation>
        <location evidence="2">Membrane</location>
        <topology evidence="2">Multi-pass membrane protein</topology>
    </subcellularLocation>
</comment>
<evidence type="ECO:0000259" key="14">
    <source>
        <dbReference type="PROSITE" id="PS50885"/>
    </source>
</evidence>
<evidence type="ECO:0000259" key="13">
    <source>
        <dbReference type="PROSITE" id="PS50109"/>
    </source>
</evidence>
<dbReference type="InterPro" id="IPR050398">
    <property type="entry name" value="HssS/ArlS-like"/>
</dbReference>
<feature type="domain" description="Histidine kinase" evidence="13">
    <location>
        <begin position="272"/>
        <end position="489"/>
    </location>
</feature>
<dbReference type="SUPFAM" id="SSF47384">
    <property type="entry name" value="Homodimeric domain of signal transducing histidine kinase"/>
    <property type="match status" value="1"/>
</dbReference>
<dbReference type="Pfam" id="PF02518">
    <property type="entry name" value="HATPase_c"/>
    <property type="match status" value="1"/>
</dbReference>
<dbReference type="InterPro" id="IPR004358">
    <property type="entry name" value="Sig_transdc_His_kin-like_C"/>
</dbReference>
<dbReference type="EC" id="2.7.13.3" evidence="3"/>
<dbReference type="PRINTS" id="PR00344">
    <property type="entry name" value="BCTRLSENSOR"/>
</dbReference>
<dbReference type="FunFam" id="3.30.565.10:FF:000006">
    <property type="entry name" value="Sensor histidine kinase WalK"/>
    <property type="match status" value="1"/>
</dbReference>
<evidence type="ECO:0000256" key="1">
    <source>
        <dbReference type="ARBA" id="ARBA00000085"/>
    </source>
</evidence>
<dbReference type="InterPro" id="IPR005467">
    <property type="entry name" value="His_kinase_dom"/>
</dbReference>
<evidence type="ECO:0000256" key="9">
    <source>
        <dbReference type="ARBA" id="ARBA00022989"/>
    </source>
</evidence>
<evidence type="ECO:0000256" key="5">
    <source>
        <dbReference type="ARBA" id="ARBA00022553"/>
    </source>
</evidence>
<dbReference type="SMART" id="SM00388">
    <property type="entry name" value="HisKA"/>
    <property type="match status" value="1"/>
</dbReference>
<feature type="domain" description="HAMP" evidence="14">
    <location>
        <begin position="209"/>
        <end position="264"/>
    </location>
</feature>
<dbReference type="InterPro" id="IPR003594">
    <property type="entry name" value="HATPase_dom"/>
</dbReference>
<dbReference type="Pfam" id="PF18719">
    <property type="entry name" value="ArlS_N"/>
    <property type="match status" value="1"/>
</dbReference>